<dbReference type="STRING" id="1790137.AXE80_06245"/>
<evidence type="ECO:0000256" key="2">
    <source>
        <dbReference type="ARBA" id="ARBA00022552"/>
    </source>
</evidence>
<gene>
    <name evidence="6" type="ORF">AXE80_06245</name>
</gene>
<dbReference type="AlphaFoldDB" id="A0A1B1Y9L7"/>
<evidence type="ECO:0000256" key="1">
    <source>
        <dbReference type="ARBA" id="ARBA00022490"/>
    </source>
</evidence>
<dbReference type="GO" id="GO:0070475">
    <property type="term" value="P:rRNA base methylation"/>
    <property type="evidence" value="ECO:0007669"/>
    <property type="project" value="TreeGrafter"/>
</dbReference>
<sequence>MSKEKKKPIKNKIHSRNKNKDRYDLKALSKINPQLTNYIKPNIKGEDTIDFTNPTAIKTLNQSLLQYYYGIKNWNFSDDYICPSIPNKADYIHHIADVLTESNFGSLPLGKNITCYDIGMGATCIYPIIGVTEYHWNFIGSEIDETSLLSAQAIVNANDSLKDKIACRLQGTLKDFFYGIIEKDEKVDISICHPPLYSSLEEAQKGVQKKNAPYSLSEIGSEIIYDGGETAFLQKLVKESKKFSQNCFWFSALVSKQSNQRGMIDFLKELGATQTKTIPMGIGNKSSQIIAWTFLSKAEQIDWKKLRWTPKKTTSSQE</sequence>
<accession>A0A1B1Y9L7</accession>
<dbReference type="SUPFAM" id="SSF53335">
    <property type="entry name" value="S-adenosyl-L-methionine-dependent methyltransferases"/>
    <property type="match status" value="1"/>
</dbReference>
<dbReference type="InterPro" id="IPR010286">
    <property type="entry name" value="METTL16/RlmF"/>
</dbReference>
<reference evidence="6 7" key="1">
    <citation type="submission" date="2016-02" db="EMBL/GenBank/DDBJ databases">
        <authorList>
            <person name="Wen L."/>
            <person name="He K."/>
            <person name="Yang H."/>
        </authorList>
    </citation>
    <scope>NUCLEOTIDE SEQUENCE [LARGE SCALE GENOMIC DNA]</scope>
    <source>
        <strain evidence="6 7">CZ1127</strain>
    </source>
</reference>
<dbReference type="InterPro" id="IPR016909">
    <property type="entry name" value="rRNA_lsu_MeTfrase_F"/>
</dbReference>
<evidence type="ECO:0000256" key="4">
    <source>
        <dbReference type="ARBA" id="ARBA00022679"/>
    </source>
</evidence>
<dbReference type="PANTHER" id="PTHR13393">
    <property type="entry name" value="SAM-DEPENDENT METHYLTRANSFERASE"/>
    <property type="match status" value="1"/>
</dbReference>
<keyword evidence="1" id="KW-0963">Cytoplasm</keyword>
<evidence type="ECO:0000256" key="3">
    <source>
        <dbReference type="ARBA" id="ARBA00022603"/>
    </source>
</evidence>
<keyword evidence="4 6" id="KW-0808">Transferase</keyword>
<protein>
    <submittedName>
        <fullName evidence="6">23S rRNA methyltransferase</fullName>
    </submittedName>
</protein>
<keyword evidence="2" id="KW-0698">rRNA processing</keyword>
<dbReference type="EMBL" id="CP014224">
    <property type="protein sequence ID" value="ANW97446.1"/>
    <property type="molecule type" value="Genomic_DNA"/>
</dbReference>
<dbReference type="Gene3D" id="3.40.50.150">
    <property type="entry name" value="Vaccinia Virus protein VP39"/>
    <property type="match status" value="1"/>
</dbReference>
<dbReference type="Pfam" id="PF05971">
    <property type="entry name" value="Methyltransf_10"/>
    <property type="match status" value="1"/>
</dbReference>
<organism evidence="6 7">
    <name type="scientific">Wenyingzhuangia fucanilytica</name>
    <dbReference type="NCBI Taxonomy" id="1790137"/>
    <lineage>
        <taxon>Bacteria</taxon>
        <taxon>Pseudomonadati</taxon>
        <taxon>Bacteroidota</taxon>
        <taxon>Flavobacteriia</taxon>
        <taxon>Flavobacteriales</taxon>
        <taxon>Flavobacteriaceae</taxon>
        <taxon>Wenyingzhuangia</taxon>
    </lineage>
</organism>
<keyword evidence="5" id="KW-0949">S-adenosyl-L-methionine</keyword>
<keyword evidence="3 6" id="KW-0489">Methyltransferase</keyword>
<dbReference type="KEGG" id="wfu:AXE80_06245"/>
<name>A0A1B1Y9L7_9FLAO</name>
<evidence type="ECO:0000313" key="7">
    <source>
        <dbReference type="Proteomes" id="UP000092967"/>
    </source>
</evidence>
<dbReference type="GO" id="GO:0052907">
    <property type="term" value="F:23S rRNA (adenine(1618)-N(6))-methyltransferase activity"/>
    <property type="evidence" value="ECO:0007669"/>
    <property type="project" value="TreeGrafter"/>
</dbReference>
<evidence type="ECO:0000256" key="5">
    <source>
        <dbReference type="ARBA" id="ARBA00022691"/>
    </source>
</evidence>
<proteinExistence type="predicted"/>
<keyword evidence="7" id="KW-1185">Reference proteome</keyword>
<dbReference type="InterPro" id="IPR029063">
    <property type="entry name" value="SAM-dependent_MTases_sf"/>
</dbReference>
<dbReference type="PIRSF" id="PIRSF029038">
    <property type="entry name" value="Mtase_YbiN_prd"/>
    <property type="match status" value="1"/>
</dbReference>
<dbReference type="RefSeq" id="WP_068828719.1">
    <property type="nucleotide sequence ID" value="NZ_CP014224.1"/>
</dbReference>
<dbReference type="Proteomes" id="UP000092967">
    <property type="component" value="Chromosome"/>
</dbReference>
<dbReference type="OrthoDB" id="1115728at2"/>
<dbReference type="GO" id="GO:0005737">
    <property type="term" value="C:cytoplasm"/>
    <property type="evidence" value="ECO:0007669"/>
    <property type="project" value="InterPro"/>
</dbReference>
<dbReference type="NCBIfam" id="NF008725">
    <property type="entry name" value="PRK11727.1"/>
    <property type="match status" value="1"/>
</dbReference>
<dbReference type="PANTHER" id="PTHR13393:SF0">
    <property type="entry name" value="RNA N6-ADENOSINE-METHYLTRANSFERASE METTL16"/>
    <property type="match status" value="1"/>
</dbReference>
<evidence type="ECO:0000313" key="6">
    <source>
        <dbReference type="EMBL" id="ANW97446.1"/>
    </source>
</evidence>